<feature type="domain" description="CobQ/CobB/MinD/ParA nucleotide binding" evidence="4">
    <location>
        <begin position="2"/>
        <end position="149"/>
    </location>
</feature>
<organism evidence="5 6">
    <name type="scientific">Halostagnicola kamekurae</name>
    <dbReference type="NCBI Taxonomy" id="619731"/>
    <lineage>
        <taxon>Archaea</taxon>
        <taxon>Methanobacteriati</taxon>
        <taxon>Methanobacteriota</taxon>
        <taxon>Stenosarchaea group</taxon>
        <taxon>Halobacteria</taxon>
        <taxon>Halobacteriales</taxon>
        <taxon>Natrialbaceae</taxon>
        <taxon>Halostagnicola</taxon>
    </lineage>
</organism>
<dbReference type="PANTHER" id="PTHR43384">
    <property type="entry name" value="SEPTUM SITE-DETERMINING PROTEIN MIND HOMOLOG, CHLOROPLASTIC-RELATED"/>
    <property type="match status" value="1"/>
</dbReference>
<dbReference type="SUPFAM" id="SSF52540">
    <property type="entry name" value="P-loop containing nucleoside triphosphate hydrolases"/>
    <property type="match status" value="2"/>
</dbReference>
<accession>A0A1I6QUH3</accession>
<dbReference type="OrthoDB" id="49711at2157"/>
<keyword evidence="5" id="KW-0966">Cell projection</keyword>
<evidence type="ECO:0000259" key="4">
    <source>
        <dbReference type="Pfam" id="PF01656"/>
    </source>
</evidence>
<feature type="region of interest" description="Disordered" evidence="3">
    <location>
        <begin position="388"/>
        <end position="407"/>
    </location>
</feature>
<dbReference type="AlphaFoldDB" id="A0A1I6QUH3"/>
<keyword evidence="5" id="KW-0969">Cilium</keyword>
<dbReference type="GO" id="GO:0051782">
    <property type="term" value="P:negative regulation of cell division"/>
    <property type="evidence" value="ECO:0007669"/>
    <property type="project" value="TreeGrafter"/>
</dbReference>
<dbReference type="RefSeq" id="WP_092903245.1">
    <property type="nucleotide sequence ID" value="NZ_FOZS01000001.1"/>
</dbReference>
<keyword evidence="6" id="KW-1185">Reference proteome</keyword>
<dbReference type="GO" id="GO:0016887">
    <property type="term" value="F:ATP hydrolysis activity"/>
    <property type="evidence" value="ECO:0007669"/>
    <property type="project" value="TreeGrafter"/>
</dbReference>
<evidence type="ECO:0000256" key="2">
    <source>
        <dbReference type="ARBA" id="ARBA00022840"/>
    </source>
</evidence>
<keyword evidence="1" id="KW-0547">Nucleotide-binding</keyword>
<evidence type="ECO:0000256" key="3">
    <source>
        <dbReference type="SAM" id="MobiDB-lite"/>
    </source>
</evidence>
<gene>
    <name evidence="5" type="ORF">SAMN04488556_1574</name>
</gene>
<protein>
    <submittedName>
        <fullName evidence="5">MinD-like ATPase involved in chromosome partitioning or flagellar assembly</fullName>
    </submittedName>
</protein>
<dbReference type="Proteomes" id="UP000199199">
    <property type="component" value="Unassembled WGS sequence"/>
</dbReference>
<keyword evidence="2" id="KW-0067">ATP-binding</keyword>
<dbReference type="InterPro" id="IPR027417">
    <property type="entry name" value="P-loop_NTPase"/>
</dbReference>
<dbReference type="GO" id="GO:0005829">
    <property type="term" value="C:cytosol"/>
    <property type="evidence" value="ECO:0007669"/>
    <property type="project" value="TreeGrafter"/>
</dbReference>
<dbReference type="InterPro" id="IPR050625">
    <property type="entry name" value="ParA/MinD_ATPase"/>
</dbReference>
<dbReference type="PANTHER" id="PTHR43384:SF6">
    <property type="entry name" value="SEPTUM SITE-DETERMINING PROTEIN MIND HOMOLOG, CHLOROPLASTIC"/>
    <property type="match status" value="1"/>
</dbReference>
<evidence type="ECO:0000313" key="5">
    <source>
        <dbReference type="EMBL" id="SFS56081.1"/>
    </source>
</evidence>
<dbReference type="InterPro" id="IPR002586">
    <property type="entry name" value="CobQ/CobB/MinD/ParA_Nub-bd_dom"/>
</dbReference>
<evidence type="ECO:0000313" key="6">
    <source>
        <dbReference type="Proteomes" id="UP000199199"/>
    </source>
</evidence>
<reference evidence="6" key="1">
    <citation type="submission" date="2016-10" db="EMBL/GenBank/DDBJ databases">
        <authorList>
            <person name="Varghese N."/>
            <person name="Submissions S."/>
        </authorList>
    </citation>
    <scope>NUCLEOTIDE SEQUENCE [LARGE SCALE GENOMIC DNA]</scope>
    <source>
        <strain evidence="6">DSM 22427</strain>
    </source>
</reference>
<dbReference type="GO" id="GO:0005524">
    <property type="term" value="F:ATP binding"/>
    <property type="evidence" value="ECO:0007669"/>
    <property type="project" value="UniProtKB-KW"/>
</dbReference>
<keyword evidence="5" id="KW-0282">Flagellum</keyword>
<dbReference type="Gene3D" id="3.40.50.300">
    <property type="entry name" value="P-loop containing nucleotide triphosphate hydrolases"/>
    <property type="match status" value="2"/>
</dbReference>
<evidence type="ECO:0000256" key="1">
    <source>
        <dbReference type="ARBA" id="ARBA00022741"/>
    </source>
</evidence>
<sequence>MIAIAGSKGGCGKTTTALGLAKALERAGNRTIAVDTDRQLPNLHTVARVDREPTVDRSPQSESLVDVAQPVAEHSNARVLPAPIESGSATMRAQLRELSTEAADIVLDCPSGAGPDLADPLAAAHVAVVVTTATDESLTAAAKTIAIARRLETPVAGTVLSGAKTVPDRYDERIDAPVLATVPPVDDPLDSSSARDAYDALADALVSEGYLSQESSERDRPTGRLATGIESLDRTLEGGIAPGSLVALSAAAASQSELLLYELTSARPTVYLTTERSVDAVARALESTCATVGDPSLKSIGDETPLEDVGRFLADLPDGSNLIVDTMDVLERAETTAYVEFLGELADRLESTGSVGYLHCLKGIAEPENRTRTEHAADVVLDLATDRSSPDHTLAVPKRRRGPQPATAISLELTDGVEVDTSRDIA</sequence>
<dbReference type="InterPro" id="IPR055549">
    <property type="entry name" value="DUF7125"/>
</dbReference>
<dbReference type="GO" id="GO:0009898">
    <property type="term" value="C:cytoplasmic side of plasma membrane"/>
    <property type="evidence" value="ECO:0007669"/>
    <property type="project" value="TreeGrafter"/>
</dbReference>
<name>A0A1I6QUH3_9EURY</name>
<dbReference type="Pfam" id="PF01656">
    <property type="entry name" value="CbiA"/>
    <property type="match status" value="1"/>
</dbReference>
<dbReference type="EMBL" id="FOZS01000001">
    <property type="protein sequence ID" value="SFS56081.1"/>
    <property type="molecule type" value="Genomic_DNA"/>
</dbReference>
<proteinExistence type="predicted"/>
<dbReference type="Pfam" id="PF23442">
    <property type="entry name" value="DUF7125"/>
    <property type="match status" value="1"/>
</dbReference>